<gene>
    <name evidence="2" type="ORF">LSH36_783g00000</name>
</gene>
<sequence length="79" mass="9197">MERTTVLIMRMKATANLLQQYVNRISSNVHHLVVYLLDGYAMERTTVLIMRMKATANLLQQHPPPPPFHPHHRDHTKDA</sequence>
<evidence type="ECO:0000256" key="1">
    <source>
        <dbReference type="SAM" id="MobiDB-lite"/>
    </source>
</evidence>
<reference evidence="2" key="1">
    <citation type="journal article" date="2023" name="Mol. Biol. Evol.">
        <title>Third-Generation Sequencing Reveals the Adaptive Role of the Epigenome in Three Deep-Sea Polychaetes.</title>
        <authorList>
            <person name="Perez M."/>
            <person name="Aroh O."/>
            <person name="Sun Y."/>
            <person name="Lan Y."/>
            <person name="Juniper S.K."/>
            <person name="Young C.R."/>
            <person name="Angers B."/>
            <person name="Qian P.Y."/>
        </authorList>
    </citation>
    <scope>NUCLEOTIDE SEQUENCE</scope>
    <source>
        <strain evidence="2">P08H-3</strain>
    </source>
</reference>
<comment type="caution">
    <text evidence="2">The sequence shown here is derived from an EMBL/GenBank/DDBJ whole genome shotgun (WGS) entry which is preliminary data.</text>
</comment>
<feature type="compositionally biased region" description="Basic residues" evidence="1">
    <location>
        <begin position="69"/>
        <end position="79"/>
    </location>
</feature>
<protein>
    <submittedName>
        <fullName evidence="2">Uncharacterized protein</fullName>
    </submittedName>
</protein>
<feature type="region of interest" description="Disordered" evidence="1">
    <location>
        <begin position="59"/>
        <end position="79"/>
    </location>
</feature>
<dbReference type="Proteomes" id="UP001208570">
    <property type="component" value="Unassembled WGS sequence"/>
</dbReference>
<evidence type="ECO:0000313" key="2">
    <source>
        <dbReference type="EMBL" id="KAK2144125.1"/>
    </source>
</evidence>
<proteinExistence type="predicted"/>
<evidence type="ECO:0000313" key="3">
    <source>
        <dbReference type="Proteomes" id="UP001208570"/>
    </source>
</evidence>
<dbReference type="EMBL" id="JAODUP010000783">
    <property type="protein sequence ID" value="KAK2144125.1"/>
    <property type="molecule type" value="Genomic_DNA"/>
</dbReference>
<dbReference type="AlphaFoldDB" id="A0AAD9J1W8"/>
<accession>A0AAD9J1W8</accession>
<organism evidence="2 3">
    <name type="scientific">Paralvinella palmiformis</name>
    <dbReference type="NCBI Taxonomy" id="53620"/>
    <lineage>
        <taxon>Eukaryota</taxon>
        <taxon>Metazoa</taxon>
        <taxon>Spiralia</taxon>
        <taxon>Lophotrochozoa</taxon>
        <taxon>Annelida</taxon>
        <taxon>Polychaeta</taxon>
        <taxon>Sedentaria</taxon>
        <taxon>Canalipalpata</taxon>
        <taxon>Terebellida</taxon>
        <taxon>Terebelliformia</taxon>
        <taxon>Alvinellidae</taxon>
        <taxon>Paralvinella</taxon>
    </lineage>
</organism>
<name>A0AAD9J1W8_9ANNE</name>
<keyword evidence="3" id="KW-1185">Reference proteome</keyword>